<dbReference type="EMBL" id="ML737830">
    <property type="protein sequence ID" value="KAE8359369.1"/>
    <property type="molecule type" value="Genomic_DNA"/>
</dbReference>
<evidence type="ECO:0000313" key="3">
    <source>
        <dbReference type="Proteomes" id="UP000326268"/>
    </source>
</evidence>
<dbReference type="AlphaFoldDB" id="A0A5N6ZR74"/>
<organism evidence="2 3">
    <name type="scientific">Aspergillus caelatus</name>
    <dbReference type="NCBI Taxonomy" id="61420"/>
    <lineage>
        <taxon>Eukaryota</taxon>
        <taxon>Fungi</taxon>
        <taxon>Dikarya</taxon>
        <taxon>Ascomycota</taxon>
        <taxon>Pezizomycotina</taxon>
        <taxon>Eurotiomycetes</taxon>
        <taxon>Eurotiomycetidae</taxon>
        <taxon>Eurotiales</taxon>
        <taxon>Aspergillaceae</taxon>
        <taxon>Aspergillus</taxon>
        <taxon>Aspergillus subgen. Circumdati</taxon>
    </lineage>
</organism>
<sequence length="125" mass="13587">MQMPSGVCSIGGCEIFGDSGGSSVFLGQVPFFLPFSFSFLGLVYVRLNISTGLSRGLRSQLSVQNSTMENSVRQHVISVFDRHKEEDNEESPDLNATSSISMQWKAATCPDMDDKRWGGATLSGN</sequence>
<proteinExistence type="predicted"/>
<evidence type="ECO:0000256" key="1">
    <source>
        <dbReference type="SAM" id="Phobius"/>
    </source>
</evidence>
<dbReference type="RefSeq" id="XP_031922450.1">
    <property type="nucleotide sequence ID" value="XM_032068730.1"/>
</dbReference>
<dbReference type="Proteomes" id="UP000326268">
    <property type="component" value="Unassembled WGS sequence"/>
</dbReference>
<dbReference type="GeneID" id="43653176"/>
<protein>
    <submittedName>
        <fullName evidence="2">Uncharacterized protein</fullName>
    </submittedName>
</protein>
<keyword evidence="1" id="KW-0472">Membrane</keyword>
<accession>A0A5N6ZR74</accession>
<gene>
    <name evidence="2" type="ORF">BDV27DRAFT_136299</name>
</gene>
<reference evidence="2 3" key="1">
    <citation type="submission" date="2019-04" db="EMBL/GenBank/DDBJ databases">
        <title>Friends and foes A comparative genomics studyof 23 Aspergillus species from section Flavi.</title>
        <authorList>
            <consortium name="DOE Joint Genome Institute"/>
            <person name="Kjaerbolling I."/>
            <person name="Vesth T."/>
            <person name="Frisvad J.C."/>
            <person name="Nybo J.L."/>
            <person name="Theobald S."/>
            <person name="Kildgaard S."/>
            <person name="Isbrandt T."/>
            <person name="Kuo A."/>
            <person name="Sato A."/>
            <person name="Lyhne E.K."/>
            <person name="Kogle M.E."/>
            <person name="Wiebenga A."/>
            <person name="Kun R.S."/>
            <person name="Lubbers R.J."/>
            <person name="Makela M.R."/>
            <person name="Barry K."/>
            <person name="Chovatia M."/>
            <person name="Clum A."/>
            <person name="Daum C."/>
            <person name="Haridas S."/>
            <person name="He G."/>
            <person name="LaButti K."/>
            <person name="Lipzen A."/>
            <person name="Mondo S."/>
            <person name="Riley R."/>
            <person name="Salamov A."/>
            <person name="Simmons B.A."/>
            <person name="Magnuson J.K."/>
            <person name="Henrissat B."/>
            <person name="Mortensen U.H."/>
            <person name="Larsen T.O."/>
            <person name="Devries R.P."/>
            <person name="Grigoriev I.V."/>
            <person name="Machida M."/>
            <person name="Baker S.E."/>
            <person name="Andersen M.R."/>
        </authorList>
    </citation>
    <scope>NUCLEOTIDE SEQUENCE [LARGE SCALE GENOMIC DNA]</scope>
    <source>
        <strain evidence="2 3">CBS 763.97</strain>
    </source>
</reference>
<evidence type="ECO:0000313" key="2">
    <source>
        <dbReference type="EMBL" id="KAE8359369.1"/>
    </source>
</evidence>
<keyword evidence="3" id="KW-1185">Reference proteome</keyword>
<name>A0A5N6ZR74_9EURO</name>
<feature type="transmembrane region" description="Helical" evidence="1">
    <location>
        <begin position="31"/>
        <end position="49"/>
    </location>
</feature>
<keyword evidence="1" id="KW-0812">Transmembrane</keyword>
<keyword evidence="1" id="KW-1133">Transmembrane helix</keyword>